<comment type="caution">
    <text evidence="1">The sequence shown here is derived from an EMBL/GenBank/DDBJ whole genome shotgun (WGS) entry which is preliminary data.</text>
</comment>
<evidence type="ECO:0000313" key="2">
    <source>
        <dbReference type="Proteomes" id="UP001054945"/>
    </source>
</evidence>
<dbReference type="EMBL" id="BPLR01002363">
    <property type="protein sequence ID" value="GIX73013.1"/>
    <property type="molecule type" value="Genomic_DNA"/>
</dbReference>
<gene>
    <name evidence="1" type="ORF">CEXT_194581</name>
</gene>
<keyword evidence="2" id="KW-1185">Reference proteome</keyword>
<proteinExistence type="predicted"/>
<sequence>MGTLHLQKKKKRRKDTSFCPEYVSPNPMWCPREEVQDSRTMRDNFAYSTRGAGSSGACNCKQGRRYYSCRRGDADGPLRHVLGSDEVAPAQNPNSFGQLDLFLENIYIQKEDAFFFLRLFQKQRTQALHSELDTKAA</sequence>
<dbReference type="Proteomes" id="UP001054945">
    <property type="component" value="Unassembled WGS sequence"/>
</dbReference>
<evidence type="ECO:0000313" key="1">
    <source>
        <dbReference type="EMBL" id="GIX73013.1"/>
    </source>
</evidence>
<dbReference type="AlphaFoldDB" id="A0AAV4ML14"/>
<accession>A0AAV4ML14</accession>
<name>A0AAV4ML14_CAEEX</name>
<organism evidence="1 2">
    <name type="scientific">Caerostris extrusa</name>
    <name type="common">Bark spider</name>
    <name type="synonym">Caerostris bankana</name>
    <dbReference type="NCBI Taxonomy" id="172846"/>
    <lineage>
        <taxon>Eukaryota</taxon>
        <taxon>Metazoa</taxon>
        <taxon>Ecdysozoa</taxon>
        <taxon>Arthropoda</taxon>
        <taxon>Chelicerata</taxon>
        <taxon>Arachnida</taxon>
        <taxon>Araneae</taxon>
        <taxon>Araneomorphae</taxon>
        <taxon>Entelegynae</taxon>
        <taxon>Araneoidea</taxon>
        <taxon>Araneidae</taxon>
        <taxon>Caerostris</taxon>
    </lineage>
</organism>
<reference evidence="1 2" key="1">
    <citation type="submission" date="2021-06" db="EMBL/GenBank/DDBJ databases">
        <title>Caerostris extrusa draft genome.</title>
        <authorList>
            <person name="Kono N."/>
            <person name="Arakawa K."/>
        </authorList>
    </citation>
    <scope>NUCLEOTIDE SEQUENCE [LARGE SCALE GENOMIC DNA]</scope>
</reference>
<protein>
    <submittedName>
        <fullName evidence="1">Uncharacterized protein</fullName>
    </submittedName>
</protein>